<proteinExistence type="predicted"/>
<accession>A0ABD0JP64</accession>
<dbReference type="AlphaFoldDB" id="A0ABD0JP64"/>
<name>A0ABD0JP64_9CAEN</name>
<protein>
    <submittedName>
        <fullName evidence="1">Uncharacterized protein</fullName>
    </submittedName>
</protein>
<organism evidence="1 2">
    <name type="scientific">Batillaria attramentaria</name>
    <dbReference type="NCBI Taxonomy" id="370345"/>
    <lineage>
        <taxon>Eukaryota</taxon>
        <taxon>Metazoa</taxon>
        <taxon>Spiralia</taxon>
        <taxon>Lophotrochozoa</taxon>
        <taxon>Mollusca</taxon>
        <taxon>Gastropoda</taxon>
        <taxon>Caenogastropoda</taxon>
        <taxon>Sorbeoconcha</taxon>
        <taxon>Cerithioidea</taxon>
        <taxon>Batillariidae</taxon>
        <taxon>Batillaria</taxon>
    </lineage>
</organism>
<gene>
    <name evidence="1" type="ORF">BaRGS_00031907</name>
</gene>
<dbReference type="Proteomes" id="UP001519460">
    <property type="component" value="Unassembled WGS sequence"/>
</dbReference>
<evidence type="ECO:0000313" key="2">
    <source>
        <dbReference type="Proteomes" id="UP001519460"/>
    </source>
</evidence>
<reference evidence="1 2" key="1">
    <citation type="journal article" date="2023" name="Sci. Data">
        <title>Genome assembly of the Korean intertidal mud-creeper Batillaria attramentaria.</title>
        <authorList>
            <person name="Patra A.K."/>
            <person name="Ho P.T."/>
            <person name="Jun S."/>
            <person name="Lee S.J."/>
            <person name="Kim Y."/>
            <person name="Won Y.J."/>
        </authorList>
    </citation>
    <scope>NUCLEOTIDE SEQUENCE [LARGE SCALE GENOMIC DNA]</scope>
    <source>
        <strain evidence="1">Wonlab-2016</strain>
    </source>
</reference>
<keyword evidence="2" id="KW-1185">Reference proteome</keyword>
<dbReference type="EMBL" id="JACVVK020000364">
    <property type="protein sequence ID" value="KAK7476825.1"/>
    <property type="molecule type" value="Genomic_DNA"/>
</dbReference>
<evidence type="ECO:0000313" key="1">
    <source>
        <dbReference type="EMBL" id="KAK7476825.1"/>
    </source>
</evidence>
<sequence length="99" mass="11245">MLDYPTTRVQYKVATICYNRSTASCPSYLSSLLQLYTPSRQLRSSADTRILRIPQVKSKTLGQRALLYHGPVTWNSLPAHVRHAESADSFKTALKSHFF</sequence>
<comment type="caution">
    <text evidence="1">The sequence shown here is derived from an EMBL/GenBank/DDBJ whole genome shotgun (WGS) entry which is preliminary data.</text>
</comment>